<keyword evidence="1" id="KW-0378">Hydrolase</keyword>
<evidence type="ECO:0000313" key="1">
    <source>
        <dbReference type="EMBL" id="RQG90134.1"/>
    </source>
</evidence>
<gene>
    <name evidence="1" type="ORF">EA462_09090</name>
</gene>
<accession>A0A3N6LS98</accession>
<dbReference type="OrthoDB" id="157374at2157"/>
<keyword evidence="1" id="KW-0540">Nuclease</keyword>
<dbReference type="EMBL" id="REFY01000003">
    <property type="protein sequence ID" value="RQG90134.1"/>
    <property type="molecule type" value="Genomic_DNA"/>
</dbReference>
<keyword evidence="1" id="KW-0269">Exonuclease</keyword>
<name>A0A3N6LS98_9EURY</name>
<comment type="caution">
    <text evidence="1">The sequence shown here is derived from an EMBL/GenBank/DDBJ whole genome shotgun (WGS) entry which is preliminary data.</text>
</comment>
<keyword evidence="2" id="KW-1185">Reference proteome</keyword>
<proteinExistence type="predicted"/>
<dbReference type="Proteomes" id="UP000273828">
    <property type="component" value="Unassembled WGS sequence"/>
</dbReference>
<evidence type="ECO:0000313" key="2">
    <source>
        <dbReference type="Proteomes" id="UP000273828"/>
    </source>
</evidence>
<reference evidence="1 2" key="1">
    <citation type="submission" date="2018-10" db="EMBL/GenBank/DDBJ databases">
        <title>Natrarchaeobius chitinivorans gen. nov., sp. nov., and Natrarchaeobius haloalkaliphilus sp. nov., alkaliphilic, chitin-utilizing haloarchaea from hypersaline alkaline lakes.</title>
        <authorList>
            <person name="Sorokin D.Y."/>
            <person name="Elcheninov A.G."/>
            <person name="Kostrikina N.A."/>
            <person name="Bale N.J."/>
            <person name="Sinninghe Damste J.S."/>
            <person name="Khijniak T.V."/>
            <person name="Kublanov I.V."/>
            <person name="Toshchakov S.V."/>
        </authorList>
    </citation>
    <scope>NUCLEOTIDE SEQUENCE [LARGE SCALE GENOMIC DNA]</scope>
    <source>
        <strain evidence="1 2">AArcht-Sl</strain>
    </source>
</reference>
<protein>
    <submittedName>
        <fullName evidence="1">Exonuclease</fullName>
    </submittedName>
</protein>
<dbReference type="GO" id="GO:0004527">
    <property type="term" value="F:exonuclease activity"/>
    <property type="evidence" value="ECO:0007669"/>
    <property type="project" value="UniProtKB-KW"/>
</dbReference>
<dbReference type="RefSeq" id="WP_124178234.1">
    <property type="nucleotide sequence ID" value="NZ_REFY01000003.1"/>
</dbReference>
<dbReference type="AlphaFoldDB" id="A0A3N6LS98"/>
<sequence>MSTEGRPAGATYAVSDLESASFVRLVTRADGDALAASGLVARALTARGTPFQLTVGRTVAERTRRVETATEHVAGAHDLTVAVGAVDADVSRLDVDDRPATLAAVDLVRDLEATPDPDPILALAGLVAAGVDPGAGESEWILETARDRGLVERRPGVAVPTADPVDGLAHSTRLRAPWSGDRDATHEALKSVGVETPTELDADDHRAIGSLAALDVVGADETSDVAAKSIQRVLRPYATPDAPFETLGGYADVLEATARSEPGTGAALAMGHDAREPTCSVWREYGRTVHAGLDRASTGRYDGLFVVDIDDGPVEAAARTVVAYRSPEPVVLAVGNGEAAIATRGGGAVGPTVERIARELEGAFDGSAGGEPGATAVDDRPDEAGVEYDVGHHRGYLRYDPSVDESTIIAIVREVSRQ</sequence>
<organism evidence="1 2">
    <name type="scientific">Natrarchaeobius halalkaliphilus</name>
    <dbReference type="NCBI Taxonomy" id="1679091"/>
    <lineage>
        <taxon>Archaea</taxon>
        <taxon>Methanobacteriati</taxon>
        <taxon>Methanobacteriota</taxon>
        <taxon>Stenosarchaea group</taxon>
        <taxon>Halobacteria</taxon>
        <taxon>Halobacteriales</taxon>
        <taxon>Natrialbaceae</taxon>
        <taxon>Natrarchaeobius</taxon>
    </lineage>
</organism>